<evidence type="ECO:0000313" key="5">
    <source>
        <dbReference type="EMBL" id="MFK7641011.1"/>
    </source>
</evidence>
<dbReference type="Pfam" id="PF00313">
    <property type="entry name" value="CSD"/>
    <property type="match status" value="1"/>
</dbReference>
<gene>
    <name evidence="5" type="ORF">ACI43T_00630</name>
</gene>
<dbReference type="SMART" id="SM00357">
    <property type="entry name" value="CSP"/>
    <property type="match status" value="1"/>
</dbReference>
<dbReference type="Proteomes" id="UP001621964">
    <property type="component" value="Unassembled WGS sequence"/>
</dbReference>
<feature type="region of interest" description="Disordered" evidence="2">
    <location>
        <begin position="155"/>
        <end position="179"/>
    </location>
</feature>
<dbReference type="EMBL" id="JBJGEB010000001">
    <property type="protein sequence ID" value="MFK7641011.1"/>
    <property type="molecule type" value="Genomic_DNA"/>
</dbReference>
<dbReference type="InterPro" id="IPR052069">
    <property type="entry name" value="Ca-reg_mRNA-binding_domain"/>
</dbReference>
<organism evidence="5 6">
    <name type="scientific">Neisseria oralis</name>
    <dbReference type="NCBI Taxonomy" id="1107316"/>
    <lineage>
        <taxon>Bacteria</taxon>
        <taxon>Pseudomonadati</taxon>
        <taxon>Pseudomonadota</taxon>
        <taxon>Betaproteobacteria</taxon>
        <taxon>Neisseriales</taxon>
        <taxon>Neisseriaceae</taxon>
        <taxon>Neisseria</taxon>
    </lineage>
</organism>
<name>A0ABW8Q0E3_9NEIS</name>
<comment type="caution">
    <text evidence="5">The sequence shown here is derived from an EMBL/GenBank/DDBJ whole genome shotgun (WGS) entry which is preliminary data.</text>
</comment>
<feature type="transmembrane region" description="Helical" evidence="3">
    <location>
        <begin position="306"/>
        <end position="325"/>
    </location>
</feature>
<keyword evidence="6" id="KW-1185">Reference proteome</keyword>
<evidence type="ECO:0000313" key="6">
    <source>
        <dbReference type="Proteomes" id="UP001621964"/>
    </source>
</evidence>
<sequence length="413" mass="45969">MEQKKYYGTIVHWFNDLHRGSILPDDSAQRIFADGQSLTADYLSPKSGDRVGFYLDAGEKQPVAHDVSPVPDYHPDEKTVITLEEWDFQQNGGYGSSKKNKGRPVFVLGQFLTDQTRVPEIGELLEGRLCQHSNGQWLLKEAVILEQTVPAKKEPSPRVRPVAADLPKGSIPLPPTAPTEETVHKAQTQATTENLPVNRIIKGSIISWDDAKGYGFINYGSKTHNIFFHISAFHYTNRRPKTGQAVSFYCHPANGCGKQKAARVVLRGDEARLSDDRPQQSLPINIINLLGGIVASAAYLGAVSLLSRKLAAVYLLVSAATFWYYREDKRIALKKNNKKDSGYLGRIPENLLHKLGLFGGWPGALIARNALNHKTSKVPFVRKFWLTAAVNIAITYALLIHYADKPFISLLRN</sequence>
<feature type="transmembrane region" description="Helical" evidence="3">
    <location>
        <begin position="384"/>
        <end position="403"/>
    </location>
</feature>
<dbReference type="Pfam" id="PF06961">
    <property type="entry name" value="DUF1294"/>
    <property type="match status" value="1"/>
</dbReference>
<keyword evidence="3" id="KW-0812">Transmembrane</keyword>
<feature type="transmembrane region" description="Helical" evidence="3">
    <location>
        <begin position="282"/>
        <end position="300"/>
    </location>
</feature>
<dbReference type="PANTHER" id="PTHR12962">
    <property type="entry name" value="CALCIUM-REGULATED HEAT STABLE PROTEIN CRHSP-24-RELATED"/>
    <property type="match status" value="1"/>
</dbReference>
<evidence type="ECO:0000256" key="1">
    <source>
        <dbReference type="ARBA" id="ARBA00022553"/>
    </source>
</evidence>
<evidence type="ECO:0000256" key="3">
    <source>
        <dbReference type="SAM" id="Phobius"/>
    </source>
</evidence>
<dbReference type="PANTHER" id="PTHR12962:SF1">
    <property type="entry name" value="COLD SHOCK DOMAIN-CONTAINING PROTEIN CG9705"/>
    <property type="match status" value="1"/>
</dbReference>
<evidence type="ECO:0000259" key="4">
    <source>
        <dbReference type="PROSITE" id="PS51857"/>
    </source>
</evidence>
<dbReference type="InterPro" id="IPR011129">
    <property type="entry name" value="CSD"/>
</dbReference>
<keyword evidence="3" id="KW-1133">Transmembrane helix</keyword>
<evidence type="ECO:0000256" key="2">
    <source>
        <dbReference type="SAM" id="MobiDB-lite"/>
    </source>
</evidence>
<feature type="domain" description="CSD" evidence="4">
    <location>
        <begin position="200"/>
        <end position="266"/>
    </location>
</feature>
<dbReference type="SUPFAM" id="SSF50249">
    <property type="entry name" value="Nucleic acid-binding proteins"/>
    <property type="match status" value="1"/>
</dbReference>
<dbReference type="RefSeq" id="WP_377080130.1">
    <property type="nucleotide sequence ID" value="NZ_JBJGEB010000001.1"/>
</dbReference>
<keyword evidence="1" id="KW-0597">Phosphoprotein</keyword>
<proteinExistence type="predicted"/>
<keyword evidence="3" id="KW-0472">Membrane</keyword>
<dbReference type="PROSITE" id="PS51857">
    <property type="entry name" value="CSD_2"/>
    <property type="match status" value="1"/>
</dbReference>
<reference evidence="5 6" key="1">
    <citation type="submission" date="2024-11" db="EMBL/GenBank/DDBJ databases">
        <authorList>
            <person name="Mikucki A.G."/>
            <person name="Kahler C.M."/>
        </authorList>
    </citation>
    <scope>NUCLEOTIDE SEQUENCE [LARGE SCALE GENOMIC DNA]</scope>
    <source>
        <strain evidence="5 6">EXNM717</strain>
    </source>
</reference>
<accession>A0ABW8Q0E3</accession>
<dbReference type="InterPro" id="IPR012340">
    <property type="entry name" value="NA-bd_OB-fold"/>
</dbReference>
<protein>
    <submittedName>
        <fullName evidence="5">DUF1294 domain-containing protein</fullName>
    </submittedName>
</protein>
<dbReference type="Gene3D" id="2.40.50.140">
    <property type="entry name" value="Nucleic acid-binding proteins"/>
    <property type="match status" value="1"/>
</dbReference>
<dbReference type="InterPro" id="IPR010718">
    <property type="entry name" value="DUF1294"/>
</dbReference>
<dbReference type="InterPro" id="IPR002059">
    <property type="entry name" value="CSP_DNA-bd"/>
</dbReference>